<reference evidence="1 2" key="1">
    <citation type="submission" date="2020-07" db="EMBL/GenBank/DDBJ databases">
        <title>Halophilic bacteria isolated from french cheeses.</title>
        <authorList>
            <person name="Kothe C.I."/>
            <person name="Farah-Kraiem B."/>
            <person name="Renault P."/>
            <person name="Dridi B."/>
        </authorList>
    </citation>
    <scope>NUCLEOTIDE SEQUENCE [LARGE SCALE GENOMIC DNA]</scope>
    <source>
        <strain evidence="1 2">FME20</strain>
    </source>
</reference>
<gene>
    <name evidence="1" type="ORF">EI547_03570</name>
</gene>
<protein>
    <submittedName>
        <fullName evidence="1">Uncharacterized protein</fullName>
    </submittedName>
</protein>
<dbReference type="Proteomes" id="UP001645038">
    <property type="component" value="Unassembled WGS sequence"/>
</dbReference>
<accession>A0ABR9FV54</accession>
<dbReference type="EMBL" id="RRZB01000005">
    <property type="protein sequence ID" value="MBE0462538.1"/>
    <property type="molecule type" value="Genomic_DNA"/>
</dbReference>
<proteinExistence type="predicted"/>
<evidence type="ECO:0000313" key="1">
    <source>
        <dbReference type="EMBL" id="MBE0462538.1"/>
    </source>
</evidence>
<keyword evidence="2" id="KW-1185">Reference proteome</keyword>
<name>A0ABR9FV54_9GAMM</name>
<organism evidence="1 2">
    <name type="scientific">Halomonas colorata</name>
    <dbReference type="NCBI Taxonomy" id="2742615"/>
    <lineage>
        <taxon>Bacteria</taxon>
        <taxon>Pseudomonadati</taxon>
        <taxon>Pseudomonadota</taxon>
        <taxon>Gammaproteobacteria</taxon>
        <taxon>Oceanospirillales</taxon>
        <taxon>Halomonadaceae</taxon>
        <taxon>Halomonas</taxon>
    </lineage>
</organism>
<sequence length="50" mass="5676">MNSAASSMRNDRMAVQGTPDEVIHSDALRSIHDMAIDVSNRDDRRVAHYY</sequence>
<comment type="caution">
    <text evidence="1">The sequence shown here is derived from an EMBL/GenBank/DDBJ whole genome shotgun (WGS) entry which is preliminary data.</text>
</comment>
<dbReference type="RefSeq" id="WP_192537024.1">
    <property type="nucleotide sequence ID" value="NZ_RRZB01000005.1"/>
</dbReference>
<evidence type="ECO:0000313" key="2">
    <source>
        <dbReference type="Proteomes" id="UP001645038"/>
    </source>
</evidence>